<accession>A0A2M4C9P4</accession>
<reference evidence="2" key="1">
    <citation type="submission" date="2018-01" db="EMBL/GenBank/DDBJ databases">
        <title>An insight into the sialome of Amazonian anophelines.</title>
        <authorList>
            <person name="Ribeiro J.M."/>
            <person name="Scarpassa V."/>
            <person name="Calvo E."/>
        </authorList>
    </citation>
    <scope>NUCLEOTIDE SEQUENCE</scope>
    <source>
        <tissue evidence="2">Salivary glands</tissue>
    </source>
</reference>
<protein>
    <submittedName>
        <fullName evidence="2">Putative secreted protein</fullName>
    </submittedName>
</protein>
<keyword evidence="1" id="KW-0732">Signal</keyword>
<feature type="chain" id="PRO_5014856822" evidence="1">
    <location>
        <begin position="21"/>
        <end position="91"/>
    </location>
</feature>
<dbReference type="AlphaFoldDB" id="A0A2M4C9P4"/>
<proteinExistence type="predicted"/>
<evidence type="ECO:0000256" key="1">
    <source>
        <dbReference type="SAM" id="SignalP"/>
    </source>
</evidence>
<feature type="signal peptide" evidence="1">
    <location>
        <begin position="1"/>
        <end position="20"/>
    </location>
</feature>
<evidence type="ECO:0000313" key="2">
    <source>
        <dbReference type="EMBL" id="MBW62047.1"/>
    </source>
</evidence>
<dbReference type="EMBL" id="GGFJ01012906">
    <property type="protein sequence ID" value="MBW62047.1"/>
    <property type="molecule type" value="Transcribed_RNA"/>
</dbReference>
<organism evidence="2">
    <name type="scientific">Anopheles marajoara</name>
    <dbReference type="NCBI Taxonomy" id="58244"/>
    <lineage>
        <taxon>Eukaryota</taxon>
        <taxon>Metazoa</taxon>
        <taxon>Ecdysozoa</taxon>
        <taxon>Arthropoda</taxon>
        <taxon>Hexapoda</taxon>
        <taxon>Insecta</taxon>
        <taxon>Pterygota</taxon>
        <taxon>Neoptera</taxon>
        <taxon>Endopterygota</taxon>
        <taxon>Diptera</taxon>
        <taxon>Nematocera</taxon>
        <taxon>Culicoidea</taxon>
        <taxon>Culicidae</taxon>
        <taxon>Anophelinae</taxon>
        <taxon>Anopheles</taxon>
    </lineage>
</organism>
<name>A0A2M4C9P4_9DIPT</name>
<sequence length="91" mass="10850">MNFLPHVWHWCLKAVPLCLSMCRCSPLRHRNSTSQRVHLKIFPSWTDSTCMVRSRRSLNCLPQRSQAKRLTSEWLCRWFFSLTFVSNVIPQ</sequence>